<reference evidence="2" key="1">
    <citation type="journal article" date="2020" name="mSystems">
        <title>Genome- and Community-Level Interaction Insights into Carbon Utilization and Element Cycling Functions of Hydrothermarchaeota in Hydrothermal Sediment.</title>
        <authorList>
            <person name="Zhou Z."/>
            <person name="Liu Y."/>
            <person name="Xu W."/>
            <person name="Pan J."/>
            <person name="Luo Z.H."/>
            <person name="Li M."/>
        </authorList>
    </citation>
    <scope>NUCLEOTIDE SEQUENCE [LARGE SCALE GENOMIC DNA]</scope>
    <source>
        <strain evidence="2">SpSt-1179</strain>
    </source>
</reference>
<feature type="transmembrane region" description="Helical" evidence="1">
    <location>
        <begin position="34"/>
        <end position="52"/>
    </location>
</feature>
<protein>
    <submittedName>
        <fullName evidence="2">DUF554 domain-containing protein</fullName>
    </submittedName>
</protein>
<dbReference type="AlphaFoldDB" id="A0A7C1CXH3"/>
<keyword evidence="1" id="KW-0472">Membrane</keyword>
<dbReference type="Pfam" id="PF04474">
    <property type="entry name" value="DUF554"/>
    <property type="match status" value="1"/>
</dbReference>
<dbReference type="EMBL" id="DSBT01000343">
    <property type="protein sequence ID" value="HDP78689.1"/>
    <property type="molecule type" value="Genomic_DNA"/>
</dbReference>
<dbReference type="InterPro" id="IPR007563">
    <property type="entry name" value="DUF554"/>
</dbReference>
<gene>
    <name evidence="2" type="ORF">ENN47_11030</name>
</gene>
<feature type="transmembrane region" description="Helical" evidence="1">
    <location>
        <begin position="204"/>
        <end position="224"/>
    </location>
</feature>
<feature type="transmembrane region" description="Helical" evidence="1">
    <location>
        <begin position="97"/>
        <end position="119"/>
    </location>
</feature>
<keyword evidence="1" id="KW-0812">Transmembrane</keyword>
<comment type="caution">
    <text evidence="2">The sequence shown here is derived from an EMBL/GenBank/DDBJ whole genome shotgun (WGS) entry which is preliminary data.</text>
</comment>
<name>A0A7C1CXH3_9BACT</name>
<dbReference type="PANTHER" id="PTHR36111:SF2">
    <property type="entry name" value="INNER MEMBRANE PROTEIN"/>
    <property type="match status" value="1"/>
</dbReference>
<dbReference type="Proteomes" id="UP000886198">
    <property type="component" value="Unassembled WGS sequence"/>
</dbReference>
<dbReference type="PANTHER" id="PTHR36111">
    <property type="entry name" value="INNER MEMBRANE PROTEIN-RELATED"/>
    <property type="match status" value="1"/>
</dbReference>
<accession>A0A7C1CXH3</accession>
<sequence>MLNISVIVNTVAVIFGSMLGLLGGKFVKERYRKVFFNVIGLLTMGLGISMFLDTSSVLVVLGSLIIGGAIGEAFDLEEKIGRLAGNKSDDANFVKGFITASVLFVAGPMTVIGSLKAGLSGENELIYIKSLMDGISSVMLSAALGKGVLLSAAAVYLVQGGLVSLAGVLSFLQDPIYLGDFSGVGGLMLLALGIRLLEIKEIRVGNFLPALILSPILTWVSILFT</sequence>
<proteinExistence type="predicted"/>
<evidence type="ECO:0000256" key="1">
    <source>
        <dbReference type="SAM" id="Phobius"/>
    </source>
</evidence>
<organism evidence="2">
    <name type="scientific">Mesotoga infera</name>
    <dbReference type="NCBI Taxonomy" id="1236046"/>
    <lineage>
        <taxon>Bacteria</taxon>
        <taxon>Thermotogati</taxon>
        <taxon>Thermotogota</taxon>
        <taxon>Thermotogae</taxon>
        <taxon>Kosmotogales</taxon>
        <taxon>Kosmotogaceae</taxon>
        <taxon>Mesotoga</taxon>
    </lineage>
</organism>
<feature type="transmembrane region" description="Helical" evidence="1">
    <location>
        <begin position="178"/>
        <end position="197"/>
    </location>
</feature>
<keyword evidence="1" id="KW-1133">Transmembrane helix</keyword>
<evidence type="ECO:0000313" key="2">
    <source>
        <dbReference type="EMBL" id="HDP78689.1"/>
    </source>
</evidence>
<feature type="transmembrane region" description="Helical" evidence="1">
    <location>
        <begin position="6"/>
        <end position="27"/>
    </location>
</feature>